<keyword evidence="5 8" id="KW-0472">Membrane</keyword>
<evidence type="ECO:0000259" key="9">
    <source>
        <dbReference type="PROSITE" id="PS50261"/>
    </source>
</evidence>
<evidence type="ECO:0000256" key="4">
    <source>
        <dbReference type="ARBA" id="ARBA00022989"/>
    </source>
</evidence>
<gene>
    <name evidence="10" type="ORF">NEMVEDRAFT_v1g36088</name>
</gene>
<dbReference type="InterPro" id="IPR000832">
    <property type="entry name" value="GPCR_2_secretin-like"/>
</dbReference>
<reference evidence="10 11" key="1">
    <citation type="journal article" date="2007" name="Science">
        <title>Sea anemone genome reveals ancestral eumetazoan gene repertoire and genomic organization.</title>
        <authorList>
            <person name="Putnam N.H."/>
            <person name="Srivastava M."/>
            <person name="Hellsten U."/>
            <person name="Dirks B."/>
            <person name="Chapman J."/>
            <person name="Salamov A."/>
            <person name="Terry A."/>
            <person name="Shapiro H."/>
            <person name="Lindquist E."/>
            <person name="Kapitonov V.V."/>
            <person name="Jurka J."/>
            <person name="Genikhovich G."/>
            <person name="Grigoriev I.V."/>
            <person name="Lucas S.M."/>
            <person name="Steele R.E."/>
            <person name="Finnerty J.R."/>
            <person name="Technau U."/>
            <person name="Martindale M.Q."/>
            <person name="Rokhsar D.S."/>
        </authorList>
    </citation>
    <scope>NUCLEOTIDE SEQUENCE [LARGE SCALE GENOMIC DNA]</scope>
    <source>
        <strain evidence="11">CH2 X CH6</strain>
    </source>
</reference>
<dbReference type="Pfam" id="PF00002">
    <property type="entry name" value="7tm_2"/>
    <property type="match status" value="1"/>
</dbReference>
<dbReference type="FunFam" id="1.20.1070.10:FF:000058">
    <property type="entry name" value="Adhesion G protein-coupled receptor F5"/>
    <property type="match status" value="1"/>
</dbReference>
<comment type="subcellular location">
    <subcellularLocation>
        <location evidence="1">Membrane</location>
        <topology evidence="1">Multi-pass membrane protein</topology>
    </subcellularLocation>
</comment>
<dbReference type="InterPro" id="IPR017981">
    <property type="entry name" value="GPCR_2-like_7TM"/>
</dbReference>
<evidence type="ECO:0000256" key="6">
    <source>
        <dbReference type="ARBA" id="ARBA00023157"/>
    </source>
</evidence>
<feature type="transmembrane region" description="Helical" evidence="8">
    <location>
        <begin position="123"/>
        <end position="144"/>
    </location>
</feature>
<dbReference type="PhylomeDB" id="A7RSR5"/>
<feature type="non-terminal residue" evidence="10">
    <location>
        <position position="191"/>
    </location>
</feature>
<evidence type="ECO:0000256" key="1">
    <source>
        <dbReference type="ARBA" id="ARBA00004141"/>
    </source>
</evidence>
<dbReference type="Gene3D" id="1.20.1070.10">
    <property type="entry name" value="Rhodopsin 7-helix transmembrane proteins"/>
    <property type="match status" value="1"/>
</dbReference>
<dbReference type="GO" id="GO:0016020">
    <property type="term" value="C:membrane"/>
    <property type="evidence" value="ECO:0007669"/>
    <property type="project" value="UniProtKB-SubCell"/>
</dbReference>
<evidence type="ECO:0000256" key="2">
    <source>
        <dbReference type="ARBA" id="ARBA00007343"/>
    </source>
</evidence>
<keyword evidence="4 8" id="KW-1133">Transmembrane helix</keyword>
<accession>A7RSR5</accession>
<feature type="domain" description="G-protein coupled receptors family 2 profile 2" evidence="9">
    <location>
        <begin position="1"/>
        <end position="174"/>
    </location>
</feature>
<dbReference type="InParanoid" id="A7RSR5"/>
<keyword evidence="3 8" id="KW-0812">Transmembrane</keyword>
<evidence type="ECO:0000313" key="10">
    <source>
        <dbReference type="EMBL" id="EDO45462.1"/>
    </source>
</evidence>
<organism evidence="10 11">
    <name type="scientific">Nematostella vectensis</name>
    <name type="common">Starlet sea anemone</name>
    <dbReference type="NCBI Taxonomy" id="45351"/>
    <lineage>
        <taxon>Eukaryota</taxon>
        <taxon>Metazoa</taxon>
        <taxon>Cnidaria</taxon>
        <taxon>Anthozoa</taxon>
        <taxon>Hexacorallia</taxon>
        <taxon>Actiniaria</taxon>
        <taxon>Edwardsiidae</taxon>
        <taxon>Nematostella</taxon>
    </lineage>
</organism>
<dbReference type="OMA" id="IAILCAN"/>
<feature type="transmembrane region" description="Helical" evidence="8">
    <location>
        <begin position="6"/>
        <end position="31"/>
    </location>
</feature>
<feature type="transmembrane region" description="Helical" evidence="8">
    <location>
        <begin position="150"/>
        <end position="172"/>
    </location>
</feature>
<evidence type="ECO:0000256" key="7">
    <source>
        <dbReference type="ARBA" id="ARBA00023180"/>
    </source>
</evidence>
<dbReference type="PANTHER" id="PTHR12011">
    <property type="entry name" value="ADHESION G-PROTEIN COUPLED RECEPTOR"/>
    <property type="match status" value="1"/>
</dbReference>
<dbReference type="GO" id="GO:0007166">
    <property type="term" value="P:cell surface receptor signaling pathway"/>
    <property type="evidence" value="ECO:0007669"/>
    <property type="project" value="InterPro"/>
</dbReference>
<feature type="non-terminal residue" evidence="10">
    <location>
        <position position="1"/>
    </location>
</feature>
<evidence type="ECO:0000256" key="5">
    <source>
        <dbReference type="ARBA" id="ARBA00023136"/>
    </source>
</evidence>
<dbReference type="PROSITE" id="PS50261">
    <property type="entry name" value="G_PROTEIN_RECEP_F2_4"/>
    <property type="match status" value="1"/>
</dbReference>
<name>A7RSR5_NEMVE</name>
<feature type="transmembrane region" description="Helical" evidence="8">
    <location>
        <begin position="52"/>
        <end position="75"/>
    </location>
</feature>
<sequence length="191" mass="22227">CIFVAIVIHYMYLVAFGWMMLEGVYLYLMVVKVFNTDVKMKLYYAFSYGKRLVFSLSICIFVFVYFYLFSCWVSFSNGLVWTFVAPVLLISLVNFIILIRVVREMTRLQNSKSSDTSNTRQSVKACVVLFPLLGLTWVFGVLAVTDAGLVFQYLFTILNSLQGLLIFVLHVLRSSEIRHAFERRRLQWQTT</sequence>
<keyword evidence="7" id="KW-0325">Glycoprotein</keyword>
<evidence type="ECO:0000256" key="8">
    <source>
        <dbReference type="SAM" id="Phobius"/>
    </source>
</evidence>
<keyword evidence="6" id="KW-1015">Disulfide bond</keyword>
<dbReference type="AlphaFoldDB" id="A7RSR5"/>
<dbReference type="PANTHER" id="PTHR12011:SF347">
    <property type="entry name" value="FI21270P1-RELATED"/>
    <property type="match status" value="1"/>
</dbReference>
<comment type="similarity">
    <text evidence="2">Belongs to the G-protein coupled receptor 2 family. Adhesion G-protein coupled receptor (ADGR) subfamily.</text>
</comment>
<dbReference type="Proteomes" id="UP000001593">
    <property type="component" value="Unassembled WGS sequence"/>
</dbReference>
<evidence type="ECO:0000313" key="11">
    <source>
        <dbReference type="Proteomes" id="UP000001593"/>
    </source>
</evidence>
<proteinExistence type="inferred from homology"/>
<dbReference type="GO" id="GO:0004930">
    <property type="term" value="F:G protein-coupled receptor activity"/>
    <property type="evidence" value="ECO:0007669"/>
    <property type="project" value="InterPro"/>
</dbReference>
<dbReference type="PRINTS" id="PR00249">
    <property type="entry name" value="GPCRSECRETIN"/>
</dbReference>
<protein>
    <recommendedName>
        <fullName evidence="9">G-protein coupled receptors family 2 profile 2 domain-containing protein</fullName>
    </recommendedName>
</protein>
<dbReference type="EMBL" id="DS469535">
    <property type="protein sequence ID" value="EDO45462.1"/>
    <property type="molecule type" value="Genomic_DNA"/>
</dbReference>
<dbReference type="HOGENOM" id="CLU_002753_3_2_1"/>
<keyword evidence="11" id="KW-1185">Reference proteome</keyword>
<dbReference type="eggNOG" id="KOG4193">
    <property type="taxonomic scope" value="Eukaryota"/>
</dbReference>
<feature type="transmembrane region" description="Helical" evidence="8">
    <location>
        <begin position="81"/>
        <end position="102"/>
    </location>
</feature>
<evidence type="ECO:0000256" key="3">
    <source>
        <dbReference type="ARBA" id="ARBA00022692"/>
    </source>
</evidence>